<sequence>MQDQGLDNKLYRALPEGVSINLQPAGLAVRTSAYLVDLLIRTLVLGLLGIALSLMGDAGIGLFLVSYFIITWGYYIFFESRNGQTPGKKRYKLRVVQDNGLPAHFSHIVTRSLLRTADSFPFAYVVGIITLLCSKEFKRVGDWAAGTLVVYDEVQIIPPINDGGQAKSPPFTLSTIEQLAIVDFAQRSESLSEARQVELASLLSPLLKEQQSPNEELKSYARYYSGQETSGQEAQTGSKA</sequence>
<reference evidence="8 9" key="1">
    <citation type="submission" date="2018-01" db="EMBL/GenBank/DDBJ databases">
        <title>Genome sequence of a Cantenovulum-like bacteria.</title>
        <authorList>
            <person name="Tan W.R."/>
            <person name="Lau N.-S."/>
            <person name="Go F."/>
            <person name="Amirul A.-A.A."/>
        </authorList>
    </citation>
    <scope>NUCLEOTIDE SEQUENCE [LARGE SCALE GENOMIC DNA]</scope>
    <source>
        <strain evidence="8 9">CCB-QB4</strain>
    </source>
</reference>
<dbReference type="AlphaFoldDB" id="A0A2S0VVY0"/>
<name>A0A2S0VVY0_9ALTE</name>
<evidence type="ECO:0000256" key="3">
    <source>
        <dbReference type="ARBA" id="ARBA00022989"/>
    </source>
</evidence>
<comment type="subcellular location">
    <subcellularLocation>
        <location evidence="1">Membrane</location>
        <topology evidence="1">Multi-pass membrane protein</topology>
    </subcellularLocation>
</comment>
<organism evidence="8 9">
    <name type="scientific">Saccharobesus litoralis</name>
    <dbReference type="NCBI Taxonomy" id="2172099"/>
    <lineage>
        <taxon>Bacteria</taxon>
        <taxon>Pseudomonadati</taxon>
        <taxon>Pseudomonadota</taxon>
        <taxon>Gammaproteobacteria</taxon>
        <taxon>Alteromonadales</taxon>
        <taxon>Alteromonadaceae</taxon>
        <taxon>Saccharobesus</taxon>
    </lineage>
</organism>
<evidence type="ECO:0000259" key="7">
    <source>
        <dbReference type="Pfam" id="PF06271"/>
    </source>
</evidence>
<evidence type="ECO:0000256" key="6">
    <source>
        <dbReference type="SAM" id="Phobius"/>
    </source>
</evidence>
<dbReference type="RefSeq" id="WP_108604432.1">
    <property type="nucleotide sequence ID" value="NZ_CP026604.1"/>
</dbReference>
<evidence type="ECO:0000256" key="2">
    <source>
        <dbReference type="ARBA" id="ARBA00022692"/>
    </source>
</evidence>
<dbReference type="Proteomes" id="UP000244441">
    <property type="component" value="Chromosome"/>
</dbReference>
<feature type="transmembrane region" description="Helical" evidence="6">
    <location>
        <begin position="60"/>
        <end position="78"/>
    </location>
</feature>
<proteinExistence type="predicted"/>
<evidence type="ECO:0000256" key="4">
    <source>
        <dbReference type="ARBA" id="ARBA00023136"/>
    </source>
</evidence>
<evidence type="ECO:0000313" key="8">
    <source>
        <dbReference type="EMBL" id="AWB68371.1"/>
    </source>
</evidence>
<dbReference type="EMBL" id="CP026604">
    <property type="protein sequence ID" value="AWB68371.1"/>
    <property type="molecule type" value="Genomic_DNA"/>
</dbReference>
<feature type="domain" description="RDD" evidence="7">
    <location>
        <begin position="25"/>
        <end position="146"/>
    </location>
</feature>
<dbReference type="Pfam" id="PF06271">
    <property type="entry name" value="RDD"/>
    <property type="match status" value="1"/>
</dbReference>
<dbReference type="InterPro" id="IPR010432">
    <property type="entry name" value="RDD"/>
</dbReference>
<dbReference type="PANTHER" id="PTHR38480:SF1">
    <property type="entry name" value="SLR0254 PROTEIN"/>
    <property type="match status" value="1"/>
</dbReference>
<evidence type="ECO:0000313" key="9">
    <source>
        <dbReference type="Proteomes" id="UP000244441"/>
    </source>
</evidence>
<evidence type="ECO:0000256" key="1">
    <source>
        <dbReference type="ARBA" id="ARBA00004141"/>
    </source>
</evidence>
<dbReference type="PANTHER" id="PTHR38480">
    <property type="entry name" value="SLR0254 PROTEIN"/>
    <property type="match status" value="1"/>
</dbReference>
<protein>
    <submittedName>
        <fullName evidence="8">RDD family protein</fullName>
    </submittedName>
</protein>
<dbReference type="OrthoDB" id="9787732at2"/>
<keyword evidence="2 6" id="KW-0812">Transmembrane</keyword>
<feature type="transmembrane region" description="Helical" evidence="6">
    <location>
        <begin position="34"/>
        <end position="54"/>
    </location>
</feature>
<dbReference type="GO" id="GO:0016020">
    <property type="term" value="C:membrane"/>
    <property type="evidence" value="ECO:0007669"/>
    <property type="project" value="UniProtKB-SubCell"/>
</dbReference>
<keyword evidence="9" id="KW-1185">Reference proteome</keyword>
<gene>
    <name evidence="8" type="ORF">C2869_19045</name>
</gene>
<accession>A0A2S0VVY0</accession>
<feature type="region of interest" description="Disordered" evidence="5">
    <location>
        <begin position="210"/>
        <end position="240"/>
    </location>
</feature>
<keyword evidence="3 6" id="KW-1133">Transmembrane helix</keyword>
<dbReference type="KEGG" id="cate:C2869_19045"/>
<evidence type="ECO:0000256" key="5">
    <source>
        <dbReference type="SAM" id="MobiDB-lite"/>
    </source>
</evidence>
<keyword evidence="4 6" id="KW-0472">Membrane</keyword>
<feature type="compositionally biased region" description="Polar residues" evidence="5">
    <location>
        <begin position="226"/>
        <end position="240"/>
    </location>
</feature>